<name>A0A429XEH2_9RICK</name>
<dbReference type="Gene3D" id="3.40.1620.10">
    <property type="entry name" value="YefM-like domain"/>
    <property type="match status" value="1"/>
</dbReference>
<dbReference type="AlphaFoldDB" id="A0A429XEH2"/>
<dbReference type="OrthoDB" id="165038at2"/>
<gene>
    <name evidence="3" type="ORF">EIC27_06560</name>
</gene>
<organism evidence="3 4">
    <name type="scientific">Candidatus Aquarickettsia rohweri</name>
    <dbReference type="NCBI Taxonomy" id="2602574"/>
    <lineage>
        <taxon>Bacteria</taxon>
        <taxon>Pseudomonadati</taxon>
        <taxon>Pseudomonadota</taxon>
        <taxon>Alphaproteobacteria</taxon>
        <taxon>Rickettsiales</taxon>
        <taxon>Candidatus Midichloriaceae</taxon>
        <taxon>Candidatus Aquarickettsia</taxon>
    </lineage>
</organism>
<dbReference type="InterPro" id="IPR036165">
    <property type="entry name" value="YefM-like_sf"/>
</dbReference>
<protein>
    <recommendedName>
        <fullName evidence="2">Antitoxin</fullName>
    </recommendedName>
</protein>
<evidence type="ECO:0000313" key="3">
    <source>
        <dbReference type="EMBL" id="RST62144.1"/>
    </source>
</evidence>
<reference evidence="4" key="1">
    <citation type="submission" date="2018-11" db="EMBL/GenBank/DDBJ databases">
        <title>Phylogenetic, genomic, and biogeographic characterization of a novel and ubiquitous marine invertebrate-associated Rickettsiales parasite, Candidatus Marinoinvertebrata rohwerii, gen. nov., sp. nov.</title>
        <authorList>
            <person name="Klinges J.G."/>
            <person name="Rosales S.M."/>
            <person name="Mcminds R."/>
            <person name="Shaver E.C."/>
            <person name="Shantz A."/>
            <person name="Peters E.C."/>
            <person name="Burkepile D.E."/>
            <person name="Silliman B.R."/>
            <person name="Vega Thurber R.L."/>
        </authorList>
    </citation>
    <scope>NUCLEOTIDE SEQUENCE [LARGE SCALE GENOMIC DNA]</scope>
    <source>
        <strain evidence="4">a_cerv_44</strain>
    </source>
</reference>
<evidence type="ECO:0000256" key="1">
    <source>
        <dbReference type="ARBA" id="ARBA00009981"/>
    </source>
</evidence>
<dbReference type="Pfam" id="PF02604">
    <property type="entry name" value="PhdYeFM_antitox"/>
    <property type="match status" value="1"/>
</dbReference>
<proteinExistence type="inferred from homology"/>
<dbReference type="InterPro" id="IPR006442">
    <property type="entry name" value="Antitoxin_Phd/YefM"/>
</dbReference>
<sequence>MEISSTELKTHLGEYLNEAMRKPVFIKRHKSEAVLISREEYDRLQNLEDAYLMNEIHLAEQNGYIGVEETMKKMKNALSKS</sequence>
<dbReference type="NCBIfam" id="TIGR01552">
    <property type="entry name" value="phd_fam"/>
    <property type="match status" value="1"/>
</dbReference>
<accession>A0A429XEH2</accession>
<evidence type="ECO:0000256" key="2">
    <source>
        <dbReference type="RuleBase" id="RU362080"/>
    </source>
</evidence>
<dbReference type="EMBL" id="RXFM01000121">
    <property type="protein sequence ID" value="RST62144.1"/>
    <property type="molecule type" value="Genomic_DNA"/>
</dbReference>
<comment type="caution">
    <text evidence="3">The sequence shown here is derived from an EMBL/GenBank/DDBJ whole genome shotgun (WGS) entry which is preliminary data.</text>
</comment>
<comment type="similarity">
    <text evidence="1 2">Belongs to the phD/YefM antitoxin family.</text>
</comment>
<dbReference type="Proteomes" id="UP000279470">
    <property type="component" value="Unassembled WGS sequence"/>
</dbReference>
<comment type="function">
    <text evidence="2">Antitoxin component of a type II toxin-antitoxin (TA) system.</text>
</comment>
<keyword evidence="4" id="KW-1185">Reference proteome</keyword>
<dbReference type="RefSeq" id="WP_126045256.1">
    <property type="nucleotide sequence ID" value="NZ_RXFM01000121.1"/>
</dbReference>
<evidence type="ECO:0000313" key="4">
    <source>
        <dbReference type="Proteomes" id="UP000279470"/>
    </source>
</evidence>
<dbReference type="SUPFAM" id="SSF143120">
    <property type="entry name" value="YefM-like"/>
    <property type="match status" value="1"/>
</dbReference>